<feature type="region of interest" description="Disordered" evidence="1">
    <location>
        <begin position="510"/>
        <end position="640"/>
    </location>
</feature>
<dbReference type="Proteomes" id="UP001228049">
    <property type="component" value="Unassembled WGS sequence"/>
</dbReference>
<dbReference type="Pfam" id="PF00595">
    <property type="entry name" value="PDZ"/>
    <property type="match status" value="1"/>
</dbReference>
<feature type="compositionally biased region" description="Basic and acidic residues" evidence="1">
    <location>
        <begin position="553"/>
        <end position="570"/>
    </location>
</feature>
<dbReference type="InterPro" id="IPR036034">
    <property type="entry name" value="PDZ_sf"/>
</dbReference>
<sequence>MHTIHRLCRGCIAQNLPQAAGDDGFGFTICCDAPVRVQAVEPGGPAQAAGLRQGDSVLQLNSLPVETWQCVDLAHTIRQQAGSCCLTPPTVNMAAAGVRGQGSGRLYQTHPTRGQHLLPDPRPFTCTLPPPTSTSSNHPGSYGNYQNCTIVQSHVPCSYGPYSSPAPKTLIFPVFVQPLDLCSPDRTLLMSEEMILHQAKPAACTGTHTVNTNTPEDEAGRCNVLQSPVYLNTLQLREVSSAPLQIHFLSGSLWVFSLEAFTSDQQLRVSLCLHDNIQLQLSPRRRTRPPENTNAPFILKESDEEEELSFTPAVLRRSLSEGSLLLEPRSPRFLSDSTIHQLTRPSPGPAPPGPAPRRPSINTLRKQLTREGGLCTRCCWLNGTKVKTSRDHQRQAEIITDQQRQAEIITNQQRQAEIITDQQRQAEIITDQQRQAEIITDQQRSLQTSRDHYRPAETSRDHNRPAETSRDHYRPAEIITDQQRQAEIITDQQRQAEIITDQQRQAEIITDQQRSLQTSSDKQRSLQTSRDKQRSLQTSRDKQRSLQTSPAETSRDHYRPAETSRDHYRQAEIITDQQRSLQTAVTSRDHYRPRDKQRSLQTSRDKQRSLQTSRDKQRSLQTSRDHYRPAVTSRDHYRPA</sequence>
<feature type="compositionally biased region" description="Basic and acidic residues" evidence="1">
    <location>
        <begin position="521"/>
        <end position="544"/>
    </location>
</feature>
<dbReference type="EMBL" id="JASDAP010000032">
    <property type="protein sequence ID" value="KAK1876198.1"/>
    <property type="molecule type" value="Genomic_DNA"/>
</dbReference>
<dbReference type="SUPFAM" id="SSF50156">
    <property type="entry name" value="PDZ domain-like"/>
    <property type="match status" value="1"/>
</dbReference>
<protein>
    <submittedName>
        <fullName evidence="3">Regulator of G-protein signaling 3</fullName>
    </submittedName>
</protein>
<proteinExistence type="predicted"/>
<reference evidence="3" key="1">
    <citation type="submission" date="2023-04" db="EMBL/GenBank/DDBJ databases">
        <title>Chromosome-level genome of Chaenocephalus aceratus.</title>
        <authorList>
            <person name="Park H."/>
        </authorList>
    </citation>
    <scope>NUCLEOTIDE SEQUENCE</scope>
    <source>
        <strain evidence="3">DE</strain>
        <tissue evidence="3">Muscle</tissue>
    </source>
</reference>
<feature type="compositionally biased region" description="Polar residues" evidence="1">
    <location>
        <begin position="510"/>
        <end position="520"/>
    </location>
</feature>
<dbReference type="PANTHER" id="PTHR46848">
    <property type="entry name" value="REGULATOR OF G-PROTEIN SIGNALING 3"/>
    <property type="match status" value="1"/>
</dbReference>
<accession>A0AAD9EP12</accession>
<feature type="region of interest" description="Disordered" evidence="1">
    <location>
        <begin position="283"/>
        <end position="304"/>
    </location>
</feature>
<keyword evidence="4" id="KW-1185">Reference proteome</keyword>
<dbReference type="InterPro" id="IPR001478">
    <property type="entry name" value="PDZ"/>
</dbReference>
<dbReference type="PROSITE" id="PS50106">
    <property type="entry name" value="PDZ"/>
    <property type="match status" value="1"/>
</dbReference>
<evidence type="ECO:0000256" key="1">
    <source>
        <dbReference type="SAM" id="MobiDB-lite"/>
    </source>
</evidence>
<feature type="compositionally biased region" description="Basic and acidic residues" evidence="1">
    <location>
        <begin position="587"/>
        <end position="640"/>
    </location>
</feature>
<dbReference type="GO" id="GO:0005886">
    <property type="term" value="C:plasma membrane"/>
    <property type="evidence" value="ECO:0007669"/>
    <property type="project" value="TreeGrafter"/>
</dbReference>
<feature type="region of interest" description="Disordered" evidence="1">
    <location>
        <begin position="338"/>
        <end position="360"/>
    </location>
</feature>
<feature type="compositionally biased region" description="Basic and acidic residues" evidence="1">
    <location>
        <begin position="449"/>
        <end position="475"/>
    </location>
</feature>
<name>A0AAD9EP12_DISEL</name>
<feature type="region of interest" description="Disordered" evidence="1">
    <location>
        <begin position="440"/>
        <end position="484"/>
    </location>
</feature>
<dbReference type="PANTHER" id="PTHR46848:SF1">
    <property type="entry name" value="REGULATOR OF G-PROTEIN SIGNALING 3"/>
    <property type="match status" value="1"/>
</dbReference>
<feature type="compositionally biased region" description="Polar residues" evidence="1">
    <location>
        <begin position="575"/>
        <end position="586"/>
    </location>
</feature>
<evidence type="ECO:0000313" key="3">
    <source>
        <dbReference type="EMBL" id="KAK1876198.1"/>
    </source>
</evidence>
<dbReference type="GO" id="GO:0005634">
    <property type="term" value="C:nucleus"/>
    <property type="evidence" value="ECO:0007669"/>
    <property type="project" value="TreeGrafter"/>
</dbReference>
<evidence type="ECO:0000313" key="4">
    <source>
        <dbReference type="Proteomes" id="UP001228049"/>
    </source>
</evidence>
<organism evidence="3 4">
    <name type="scientific">Dissostichus eleginoides</name>
    <name type="common">Patagonian toothfish</name>
    <name type="synonym">Dissostichus amissus</name>
    <dbReference type="NCBI Taxonomy" id="100907"/>
    <lineage>
        <taxon>Eukaryota</taxon>
        <taxon>Metazoa</taxon>
        <taxon>Chordata</taxon>
        <taxon>Craniata</taxon>
        <taxon>Vertebrata</taxon>
        <taxon>Euteleostomi</taxon>
        <taxon>Actinopterygii</taxon>
        <taxon>Neopterygii</taxon>
        <taxon>Teleostei</taxon>
        <taxon>Neoteleostei</taxon>
        <taxon>Acanthomorphata</taxon>
        <taxon>Eupercaria</taxon>
        <taxon>Perciformes</taxon>
        <taxon>Notothenioidei</taxon>
        <taxon>Nototheniidae</taxon>
        <taxon>Dissostichus</taxon>
    </lineage>
</organism>
<dbReference type="Gene3D" id="2.30.42.10">
    <property type="match status" value="1"/>
</dbReference>
<dbReference type="AlphaFoldDB" id="A0AAD9EP12"/>
<gene>
    <name evidence="3" type="ORF">KUDE01_015485</name>
</gene>
<feature type="compositionally biased region" description="Pro residues" evidence="1">
    <location>
        <begin position="346"/>
        <end position="357"/>
    </location>
</feature>
<comment type="caution">
    <text evidence="3">The sequence shown here is derived from an EMBL/GenBank/DDBJ whole genome shotgun (WGS) entry which is preliminary data.</text>
</comment>
<feature type="domain" description="PDZ" evidence="2">
    <location>
        <begin position="13"/>
        <end position="66"/>
    </location>
</feature>
<dbReference type="SMART" id="SM00228">
    <property type="entry name" value="PDZ"/>
    <property type="match status" value="1"/>
</dbReference>
<evidence type="ECO:0000259" key="2">
    <source>
        <dbReference type="PROSITE" id="PS50106"/>
    </source>
</evidence>